<gene>
    <name evidence="1" type="ORF">JR316_0012711</name>
</gene>
<reference evidence="1" key="1">
    <citation type="submission" date="2021-10" db="EMBL/GenBank/DDBJ databases">
        <title>Psilocybe cubensis genome.</title>
        <authorList>
            <person name="Mckernan K.J."/>
            <person name="Crawford S."/>
            <person name="Trippe A."/>
            <person name="Kane L.T."/>
            <person name="Mclaughlin S."/>
        </authorList>
    </citation>
    <scope>NUCLEOTIDE SEQUENCE</scope>
    <source>
        <strain evidence="1">MGC-MH-2018</strain>
    </source>
</reference>
<evidence type="ECO:0000313" key="1">
    <source>
        <dbReference type="EMBL" id="KAH9475594.1"/>
    </source>
</evidence>
<dbReference type="EMBL" id="JAFIQS020000012">
    <property type="protein sequence ID" value="KAH9475594.1"/>
    <property type="molecule type" value="Genomic_DNA"/>
</dbReference>
<proteinExistence type="predicted"/>
<protein>
    <submittedName>
        <fullName evidence="1">Uncharacterized protein</fullName>
    </submittedName>
</protein>
<sequence>MAIPVGVFNLFYQPQNVEYYITLNPTSQFQPTISVFLPGATSQQWNVSGDQSSSLRSVCSVSSGMCIGRSAVDINNTLTEPTPILWYLSPSTFGLGWFSANSNDAGPWWVVGINPSSGLPESIILDSDGWDIFFLRPVATIQGTSSKSTGSSTTFLSTSNAGHIISQSSTTIYDTNTATSTTAAPFFASTSITNVPATPTATAPSTGEQSNGLSNGDIASLASSIPLGVLGLVIGVLGIYYTRKQMQAGKPVWKSLKTDFISLYQRPRRDHVERASHVTGNEIHQDLI</sequence>
<organism evidence="1 2">
    <name type="scientific">Psilocybe cubensis</name>
    <name type="common">Psychedelic mushroom</name>
    <name type="synonym">Stropharia cubensis</name>
    <dbReference type="NCBI Taxonomy" id="181762"/>
    <lineage>
        <taxon>Eukaryota</taxon>
        <taxon>Fungi</taxon>
        <taxon>Dikarya</taxon>
        <taxon>Basidiomycota</taxon>
        <taxon>Agaricomycotina</taxon>
        <taxon>Agaricomycetes</taxon>
        <taxon>Agaricomycetidae</taxon>
        <taxon>Agaricales</taxon>
        <taxon>Agaricineae</taxon>
        <taxon>Strophariaceae</taxon>
        <taxon>Psilocybe</taxon>
    </lineage>
</organism>
<dbReference type="Proteomes" id="UP000664032">
    <property type="component" value="Unassembled WGS sequence"/>
</dbReference>
<keyword evidence="2" id="KW-1185">Reference proteome</keyword>
<name>A0ACB8GKK7_PSICU</name>
<accession>A0ACB8GKK7</accession>
<evidence type="ECO:0000313" key="2">
    <source>
        <dbReference type="Proteomes" id="UP000664032"/>
    </source>
</evidence>
<comment type="caution">
    <text evidence="1">The sequence shown here is derived from an EMBL/GenBank/DDBJ whole genome shotgun (WGS) entry which is preliminary data.</text>
</comment>